<dbReference type="PATRIC" id="fig|1333534.5.peg.3831"/>
<evidence type="ECO:0000313" key="2">
    <source>
        <dbReference type="Proteomes" id="UP000034189"/>
    </source>
</evidence>
<name>A0A0F7FBG0_PAEDU</name>
<proteinExistence type="predicted"/>
<organism evidence="1 2">
    <name type="scientific">Paenibacillus durus ATCC 35681</name>
    <dbReference type="NCBI Taxonomy" id="1333534"/>
    <lineage>
        <taxon>Bacteria</taxon>
        <taxon>Bacillati</taxon>
        <taxon>Bacillota</taxon>
        <taxon>Bacilli</taxon>
        <taxon>Bacillales</taxon>
        <taxon>Paenibacillaceae</taxon>
        <taxon>Paenibacillus</taxon>
    </lineage>
</organism>
<reference evidence="1 2" key="1">
    <citation type="submission" date="2015-03" db="EMBL/GenBank/DDBJ databases">
        <authorList>
            <person name="Abdul Halim M."/>
        </authorList>
    </citation>
    <scope>NUCLEOTIDE SEQUENCE [LARGE SCALE GENOMIC DNA]</scope>
    <source>
        <strain evidence="1 2">ATCC 35681</strain>
    </source>
</reference>
<gene>
    <name evidence="1" type="ORF">VK70_17385</name>
</gene>
<dbReference type="RefSeq" id="WP_025698462.1">
    <property type="nucleotide sequence ID" value="NZ_ASQQ01000601.1"/>
</dbReference>
<dbReference type="Proteomes" id="UP000034189">
    <property type="component" value="Chromosome"/>
</dbReference>
<sequence length="80" mass="8703">MLGKATEIVTAMAWAGQDYIQKRYVNLDEAINVVLMDLGETEVISIHPLAASYTDGDGNIAIEHTALITCRIKPKGEVQS</sequence>
<dbReference type="AlphaFoldDB" id="A0A0F7FBG0"/>
<dbReference type="HOGENOM" id="CLU_2586372_0_0_9"/>
<dbReference type="EMBL" id="CP011114">
    <property type="protein sequence ID" value="AKG36112.1"/>
    <property type="molecule type" value="Genomic_DNA"/>
</dbReference>
<reference evidence="1 2" key="2">
    <citation type="journal article" date="2016" name="Genome Announc.">
        <title>Genome Sequence of a Gram-Positive Diazotroph, Paenibacillus durus Type Strain ATCC 35681.</title>
        <authorList>
            <person name="Halim M.A."/>
            <person name="Rahman A.Y."/>
            <person name="Sim K.S."/>
            <person name="Yam H.C."/>
            <person name="Rahim A.A."/>
            <person name="Ghazali A.H."/>
            <person name="Najimudin N."/>
        </authorList>
    </citation>
    <scope>NUCLEOTIDE SEQUENCE [LARGE SCALE GENOMIC DNA]</scope>
    <source>
        <strain evidence="1 2">ATCC 35681</strain>
    </source>
</reference>
<accession>A0A0F7FBG0</accession>
<evidence type="ECO:0000313" key="1">
    <source>
        <dbReference type="EMBL" id="AKG36112.1"/>
    </source>
</evidence>
<protein>
    <submittedName>
        <fullName evidence="1">Uncharacterized protein</fullName>
    </submittedName>
</protein>